<dbReference type="RefSeq" id="WP_267887515.1">
    <property type="nucleotide sequence ID" value="NZ_CP165727.1"/>
</dbReference>
<gene>
    <name evidence="2" type="ORF">AB5J51_04695</name>
</gene>
<feature type="region of interest" description="Disordered" evidence="1">
    <location>
        <begin position="19"/>
        <end position="41"/>
    </location>
</feature>
<evidence type="ECO:0000256" key="1">
    <source>
        <dbReference type="SAM" id="MobiDB-lite"/>
    </source>
</evidence>
<evidence type="ECO:0000313" key="2">
    <source>
        <dbReference type="EMBL" id="XDV62287.1"/>
    </source>
</evidence>
<dbReference type="EMBL" id="CP165727">
    <property type="protein sequence ID" value="XDV62287.1"/>
    <property type="molecule type" value="Genomic_DNA"/>
</dbReference>
<reference evidence="2" key="1">
    <citation type="submission" date="2024-08" db="EMBL/GenBank/DDBJ databases">
        <authorList>
            <person name="Yu S.T."/>
        </authorList>
    </citation>
    <scope>NUCLEOTIDE SEQUENCE</scope>
    <source>
        <strain evidence="2">R33</strain>
    </source>
</reference>
<accession>A0AB39Y195</accession>
<name>A0AB39Y195_9ACTN</name>
<protein>
    <submittedName>
        <fullName evidence="2">Uncharacterized protein</fullName>
    </submittedName>
</protein>
<organism evidence="2">
    <name type="scientific">Streptomyces sp. R33</name>
    <dbReference type="NCBI Taxonomy" id="3238629"/>
    <lineage>
        <taxon>Bacteria</taxon>
        <taxon>Bacillati</taxon>
        <taxon>Actinomycetota</taxon>
        <taxon>Actinomycetes</taxon>
        <taxon>Kitasatosporales</taxon>
        <taxon>Streptomycetaceae</taxon>
        <taxon>Streptomyces</taxon>
    </lineage>
</organism>
<feature type="compositionally biased region" description="Basic and acidic residues" evidence="1">
    <location>
        <begin position="32"/>
        <end position="41"/>
    </location>
</feature>
<proteinExistence type="predicted"/>
<sequence length="41" mass="4709">MNPHSERLDAVQERAFETMRAELPGSVPMLDPEARQERSAR</sequence>
<dbReference type="AlphaFoldDB" id="A0AB39Y195"/>